<feature type="region of interest" description="Disordered" evidence="1">
    <location>
        <begin position="404"/>
        <end position="435"/>
    </location>
</feature>
<dbReference type="OMA" id="PAIFDCQ"/>
<dbReference type="PANTHER" id="PTHR23322:SF6">
    <property type="entry name" value="UBX DOMAIN-CONTAINING PROTEIN 7"/>
    <property type="match status" value="1"/>
</dbReference>
<dbReference type="PROSITE" id="PS50033">
    <property type="entry name" value="UBX"/>
    <property type="match status" value="1"/>
</dbReference>
<evidence type="ECO:0000256" key="1">
    <source>
        <dbReference type="SAM" id="MobiDB-lite"/>
    </source>
</evidence>
<dbReference type="FunCoup" id="I2H7W9">
    <property type="interactions" value="1052"/>
</dbReference>
<dbReference type="OrthoDB" id="270602at2759"/>
<evidence type="ECO:0000313" key="4">
    <source>
        <dbReference type="Proteomes" id="UP000002866"/>
    </source>
</evidence>
<keyword evidence="4" id="KW-1185">Reference proteome</keyword>
<dbReference type="InParanoid" id="I2H7W9"/>
<dbReference type="InterPro" id="IPR036249">
    <property type="entry name" value="Thioredoxin-like_sf"/>
</dbReference>
<dbReference type="SUPFAM" id="SSF46934">
    <property type="entry name" value="UBA-like"/>
    <property type="match status" value="1"/>
</dbReference>
<feature type="region of interest" description="Disordered" evidence="1">
    <location>
        <begin position="47"/>
        <end position="81"/>
    </location>
</feature>
<sequence>MSEDQINQFLMITGSENNEMAKQFIEMADGNLEVAISIFFENGGNRMAQAQDRRNSNTNTTRNANSDSNFHSNSNSGTNITANTESDAELAQRLQNEAYQQGPNVGSGISSDDTIRAPDQAIHETLADTHIFPGTYGGIGGSFGPLRRTVDDMFDQSRPTGVFNQRFDSYTGSNNESSSSSDEDAHDDDNDDDDDDNMSNDLEYEYVETSTIEIDDDGELHEHTKLVKRPKQMSRERKLELLFRPPFDIMSKRDFESAKRKAVKKKKWLMINIQDSGIFQCQALNRDLWSSKAVKKLIKSHFVFLQYQFEARDATPYINFYNLHDKNDLPHIGIIDPITGERMKQWDQTVPEVTKFITDIKEFLSAFSMDPSHQNPIVKQPEPKVDPSTLSEEQQLQIAIKESLDNDANSDNALRDDNNNHIAADSTTNEVQANNNTSALDPFTTIQPIAHEEPQNKPGITTRIQIRTGDGRRIVRRFTSEEDSVRTIFEVVKTEIVGFETVRFMLTDHNRENLIEKLDLSISDAGLKNSSLLLAKEEDEDEEADGDEK</sequence>
<dbReference type="Proteomes" id="UP000002866">
    <property type="component" value="Chromosome 8"/>
</dbReference>
<dbReference type="CDD" id="cd14346">
    <property type="entry name" value="UBA_Ubx5_like"/>
    <property type="match status" value="1"/>
</dbReference>
<dbReference type="Pfam" id="PF00789">
    <property type="entry name" value="UBX"/>
    <property type="match status" value="1"/>
</dbReference>
<dbReference type="GO" id="GO:0051117">
    <property type="term" value="F:ATPase binding"/>
    <property type="evidence" value="ECO:0007669"/>
    <property type="project" value="EnsemblFungi"/>
</dbReference>
<dbReference type="GO" id="GO:0005634">
    <property type="term" value="C:nucleus"/>
    <property type="evidence" value="ECO:0007669"/>
    <property type="project" value="TreeGrafter"/>
</dbReference>
<dbReference type="Pfam" id="PF14555">
    <property type="entry name" value="UBA_4"/>
    <property type="match status" value="1"/>
</dbReference>
<dbReference type="Gene3D" id="3.10.20.90">
    <property type="entry name" value="Phosphatidylinositol 3-kinase Catalytic Subunit, Chain A, domain 1"/>
    <property type="match status" value="1"/>
</dbReference>
<dbReference type="InterPro" id="IPR050730">
    <property type="entry name" value="UBX_domain-protein"/>
</dbReference>
<dbReference type="KEGG" id="tbl:TBLA_0H01840"/>
<feature type="compositionally biased region" description="Low complexity" evidence="1">
    <location>
        <begin position="56"/>
        <end position="76"/>
    </location>
</feature>
<dbReference type="CDD" id="cd02958">
    <property type="entry name" value="UAS"/>
    <property type="match status" value="1"/>
</dbReference>
<dbReference type="SUPFAM" id="SSF54236">
    <property type="entry name" value="Ubiquitin-like"/>
    <property type="match status" value="1"/>
</dbReference>
<protein>
    <recommendedName>
        <fullName evidence="2">UBX domain-containing protein</fullName>
    </recommendedName>
</protein>
<proteinExistence type="predicted"/>
<feature type="compositionally biased region" description="Acidic residues" evidence="1">
    <location>
        <begin position="181"/>
        <end position="199"/>
    </location>
</feature>
<gene>
    <name evidence="3" type="primary">TBLA0H01840</name>
    <name evidence="3" type="ORF">TBLA_0H01840</name>
</gene>
<feature type="domain" description="UBX" evidence="2">
    <location>
        <begin position="457"/>
        <end position="535"/>
    </location>
</feature>
<feature type="compositionally biased region" description="Polar residues" evidence="1">
    <location>
        <begin position="157"/>
        <end position="172"/>
    </location>
</feature>
<name>I2H7W9_HENB6</name>
<evidence type="ECO:0000313" key="3">
    <source>
        <dbReference type="EMBL" id="CCH62471.1"/>
    </source>
</evidence>
<dbReference type="STRING" id="1071380.I2H7W9"/>
<dbReference type="GO" id="GO:0043161">
    <property type="term" value="P:proteasome-mediated ubiquitin-dependent protein catabolic process"/>
    <property type="evidence" value="ECO:0007669"/>
    <property type="project" value="EnsemblFungi"/>
</dbReference>
<dbReference type="SMART" id="SM00594">
    <property type="entry name" value="UAS"/>
    <property type="match status" value="1"/>
</dbReference>
<reference evidence="3 4" key="1">
    <citation type="journal article" date="2011" name="Proc. Natl. Acad. Sci. U.S.A.">
        <title>Evolutionary erosion of yeast sex chromosomes by mating-type switching accidents.</title>
        <authorList>
            <person name="Gordon J.L."/>
            <person name="Armisen D."/>
            <person name="Proux-Wera E."/>
            <person name="Oheigeartaigh S.S."/>
            <person name="Byrne K.P."/>
            <person name="Wolfe K.H."/>
        </authorList>
    </citation>
    <scope>NUCLEOTIDE SEQUENCE [LARGE SCALE GENOMIC DNA]</scope>
    <source>
        <strain evidence="4">ATCC 34711 / CBS 6284 / DSM 70876 / NBRC 10599 / NRRL Y-10934 / UCD 77-7</strain>
    </source>
</reference>
<dbReference type="HOGENOM" id="CLU_021255_2_1_1"/>
<dbReference type="Gene3D" id="3.40.30.10">
    <property type="entry name" value="Glutaredoxin"/>
    <property type="match status" value="1"/>
</dbReference>
<dbReference type="SMART" id="SM00166">
    <property type="entry name" value="UBX"/>
    <property type="match status" value="1"/>
</dbReference>
<feature type="compositionally biased region" description="Polar residues" evidence="1">
    <location>
        <begin position="425"/>
        <end position="435"/>
    </location>
</feature>
<dbReference type="InterPro" id="IPR006577">
    <property type="entry name" value="UAS"/>
</dbReference>
<accession>I2H7W9</accession>
<dbReference type="SUPFAM" id="SSF52833">
    <property type="entry name" value="Thioredoxin-like"/>
    <property type="match status" value="1"/>
</dbReference>
<dbReference type="InterPro" id="IPR001012">
    <property type="entry name" value="UBX_dom"/>
</dbReference>
<dbReference type="PANTHER" id="PTHR23322">
    <property type="entry name" value="FAS-ASSOCIATED PROTEIN"/>
    <property type="match status" value="1"/>
</dbReference>
<dbReference type="GeneID" id="14497628"/>
<dbReference type="eggNOG" id="KOG1364">
    <property type="taxonomic scope" value="Eukaryota"/>
</dbReference>
<organism evidence="3 4">
    <name type="scientific">Henningerozyma blattae (strain ATCC 34711 / CBS 6284 / DSM 70876 / NBRC 10599 / NRRL Y-10934 / UCD 77-7)</name>
    <name type="common">Yeast</name>
    <name type="synonym">Tetrapisispora blattae</name>
    <dbReference type="NCBI Taxonomy" id="1071380"/>
    <lineage>
        <taxon>Eukaryota</taxon>
        <taxon>Fungi</taxon>
        <taxon>Dikarya</taxon>
        <taxon>Ascomycota</taxon>
        <taxon>Saccharomycotina</taxon>
        <taxon>Saccharomycetes</taxon>
        <taxon>Saccharomycetales</taxon>
        <taxon>Saccharomycetaceae</taxon>
        <taxon>Henningerozyma</taxon>
    </lineage>
</organism>
<feature type="region of interest" description="Disordered" evidence="1">
    <location>
        <begin position="157"/>
        <end position="199"/>
    </location>
</feature>
<dbReference type="Gene3D" id="1.10.8.10">
    <property type="entry name" value="DNA helicase RuvA subunit, C-terminal domain"/>
    <property type="match status" value="1"/>
</dbReference>
<dbReference type="InterPro" id="IPR029071">
    <property type="entry name" value="Ubiquitin-like_domsf"/>
</dbReference>
<dbReference type="AlphaFoldDB" id="I2H7W9"/>
<dbReference type="RefSeq" id="XP_004181990.1">
    <property type="nucleotide sequence ID" value="XM_004181942.1"/>
</dbReference>
<dbReference type="EMBL" id="HE806323">
    <property type="protein sequence ID" value="CCH62471.1"/>
    <property type="molecule type" value="Genomic_DNA"/>
</dbReference>
<dbReference type="GO" id="GO:0043130">
    <property type="term" value="F:ubiquitin binding"/>
    <property type="evidence" value="ECO:0007669"/>
    <property type="project" value="EnsemblFungi"/>
</dbReference>
<evidence type="ECO:0000259" key="2">
    <source>
        <dbReference type="PROSITE" id="PS50033"/>
    </source>
</evidence>
<dbReference type="Pfam" id="PF13899">
    <property type="entry name" value="Thioredoxin_7"/>
    <property type="match status" value="1"/>
</dbReference>
<dbReference type="InterPro" id="IPR009060">
    <property type="entry name" value="UBA-like_sf"/>
</dbReference>